<organism evidence="3 4">
    <name type="scientific">Elsinoe australis</name>
    <dbReference type="NCBI Taxonomy" id="40998"/>
    <lineage>
        <taxon>Eukaryota</taxon>
        <taxon>Fungi</taxon>
        <taxon>Dikarya</taxon>
        <taxon>Ascomycota</taxon>
        <taxon>Pezizomycotina</taxon>
        <taxon>Dothideomycetes</taxon>
        <taxon>Dothideomycetidae</taxon>
        <taxon>Myriangiales</taxon>
        <taxon>Elsinoaceae</taxon>
        <taxon>Elsinoe</taxon>
    </lineage>
</organism>
<accession>A0A4V6DV89</accession>
<comment type="caution">
    <text evidence="3">The sequence shown here is derived from an EMBL/GenBank/DDBJ whole genome shotgun (WGS) entry which is preliminary data.</text>
</comment>
<protein>
    <submittedName>
        <fullName evidence="3">Putative nucleic acid binding protein 18</fullName>
    </submittedName>
</protein>
<reference evidence="3 4" key="1">
    <citation type="submission" date="2018-02" db="EMBL/GenBank/DDBJ databases">
        <title>Draft genome sequences of Elsinoe sp., causing black scab on jojoba.</title>
        <authorList>
            <person name="Stodart B."/>
            <person name="Jeffress S."/>
            <person name="Ash G."/>
            <person name="Arun Chinnappa K."/>
        </authorList>
    </citation>
    <scope>NUCLEOTIDE SEQUENCE [LARGE SCALE GENOMIC DNA]</scope>
    <source>
        <strain evidence="3 4">Hillstone_2</strain>
    </source>
</reference>
<dbReference type="InterPro" id="IPR013087">
    <property type="entry name" value="Znf_C2H2_type"/>
</dbReference>
<evidence type="ECO:0000256" key="1">
    <source>
        <dbReference type="SAM" id="MobiDB-lite"/>
    </source>
</evidence>
<feature type="region of interest" description="Disordered" evidence="1">
    <location>
        <begin position="204"/>
        <end position="264"/>
    </location>
</feature>
<evidence type="ECO:0000313" key="4">
    <source>
        <dbReference type="Proteomes" id="UP000308133"/>
    </source>
</evidence>
<dbReference type="Proteomes" id="UP000308133">
    <property type="component" value="Unassembled WGS sequence"/>
</dbReference>
<feature type="region of interest" description="Disordered" evidence="1">
    <location>
        <begin position="1"/>
        <end position="28"/>
    </location>
</feature>
<feature type="compositionally biased region" description="Low complexity" evidence="1">
    <location>
        <begin position="221"/>
        <end position="244"/>
    </location>
</feature>
<feature type="compositionally biased region" description="Basic residues" evidence="1">
    <location>
        <begin position="129"/>
        <end position="144"/>
    </location>
</feature>
<feature type="compositionally biased region" description="Polar residues" evidence="1">
    <location>
        <begin position="488"/>
        <end position="501"/>
    </location>
</feature>
<dbReference type="AlphaFoldDB" id="A0A4V6DV89"/>
<feature type="compositionally biased region" description="Basic and acidic residues" evidence="1">
    <location>
        <begin position="15"/>
        <end position="24"/>
    </location>
</feature>
<feature type="region of interest" description="Disordered" evidence="1">
    <location>
        <begin position="468"/>
        <end position="511"/>
    </location>
</feature>
<feature type="compositionally biased region" description="Basic and acidic residues" evidence="1">
    <location>
        <begin position="502"/>
        <end position="511"/>
    </location>
</feature>
<evidence type="ECO:0000313" key="3">
    <source>
        <dbReference type="EMBL" id="TKX22592.1"/>
    </source>
</evidence>
<feature type="compositionally biased region" description="Basic residues" evidence="1">
    <location>
        <begin position="246"/>
        <end position="258"/>
    </location>
</feature>
<dbReference type="EMBL" id="PTQR01000066">
    <property type="protein sequence ID" value="TKX22592.1"/>
    <property type="molecule type" value="Genomic_DNA"/>
</dbReference>
<gene>
    <name evidence="3" type="ORF">C1H76_5375</name>
</gene>
<evidence type="ECO:0000259" key="2">
    <source>
        <dbReference type="PROSITE" id="PS00028"/>
    </source>
</evidence>
<feature type="compositionally biased region" description="Polar residues" evidence="1">
    <location>
        <begin position="156"/>
        <end position="165"/>
    </location>
</feature>
<name>A0A4V6DV89_9PEZI</name>
<proteinExistence type="predicted"/>
<dbReference type="PROSITE" id="PS00028">
    <property type="entry name" value="ZINC_FINGER_C2H2_1"/>
    <property type="match status" value="1"/>
</dbReference>
<dbReference type="SMART" id="SM00355">
    <property type="entry name" value="ZnF_C2H2"/>
    <property type="match status" value="2"/>
</dbReference>
<feature type="domain" description="C2H2-type" evidence="2">
    <location>
        <begin position="270"/>
        <end position="291"/>
    </location>
</feature>
<sequence>MSRTFPSPPAAKHVYQAEDTERADGTWPDDPFAFETLNDAGIFDSFTQDQLAGLDPGVFALTNNSSTLPDNNGATNSVGSHHSDLQDPFDVASRGNWPTVQEPQLSIDTTTVSPIDLIQPMRSPVPRSLPRRRSKYTMRQRSRSGTRPIAIPAPYTANSAPQSLAMQRWRDSPPEDEAASFTAITNALQWQDDNLAQEHTRSTACPALESRAPSSTTGIDSESSATSTHSGQSSRSARSKTSQRGSRWKPAVRRKRNAKAGEPSERPFKCTFCCDDFKHKYDWSRHEKSLHLSLATWQCAPDSGAVIEALTNRLLCIYCREVEPSTEHLKAHYHTACRTNHDGAPTFRRKDHLVQHLRLVHHVDAAPQIDDWKLEQPPIISRCGFCDARLSSWDERTDHMAAHFCNGKTMADWTGEHEFEAHVAACVKDALPPYLVAYEAQSLVPYSATSGWTKDHYTQVSSQIASRANPTGLPGTFPPVARQAMDGSDSTAESLSGLQGQDTEHAQISRQQREMGSFAQILALHLGRFAREQVAAGVFPSDELFQREARRVLYGDEDEWNQSIADNSIWLDHIRRQNS</sequence>
<feature type="region of interest" description="Disordered" evidence="1">
    <location>
        <begin position="121"/>
        <end position="178"/>
    </location>
</feature>